<feature type="non-terminal residue" evidence="2">
    <location>
        <position position="1"/>
    </location>
</feature>
<dbReference type="EMBL" id="CM001253">
    <property type="protein sequence ID" value="EHH15150.1"/>
    <property type="molecule type" value="Genomic_DNA"/>
</dbReference>
<feature type="compositionally biased region" description="Low complexity" evidence="1">
    <location>
        <begin position="56"/>
        <end position="65"/>
    </location>
</feature>
<name>G7MGE7_MACMU</name>
<proteinExistence type="predicted"/>
<dbReference type="Proteomes" id="UP000013456">
    <property type="component" value="Chromosome 1"/>
</dbReference>
<feature type="region of interest" description="Disordered" evidence="1">
    <location>
        <begin position="26"/>
        <end position="75"/>
    </location>
</feature>
<accession>G7MGE7</accession>
<feature type="non-terminal residue" evidence="2">
    <location>
        <position position="171"/>
    </location>
</feature>
<protein>
    <submittedName>
        <fullName evidence="2">Uncharacterized protein</fullName>
    </submittedName>
</protein>
<evidence type="ECO:0000313" key="2">
    <source>
        <dbReference type="EMBL" id="EHH15150.1"/>
    </source>
</evidence>
<evidence type="ECO:0000256" key="1">
    <source>
        <dbReference type="SAM" id="MobiDB-lite"/>
    </source>
</evidence>
<sequence length="171" mass="17903">GLFKGLKAKGDDGFIRQVLVGRPGECQTLLPARGPRSDPRHHPCPGGAPVRDTGSEDGSGSSAAAPKATGQGGHRLPHWLKAAQRTGRAILGAHRAFSFPWDPRLLGLGRRPGSFWGLLKQERGRAGEGHSALRLAPKSPNAQVSNVTSATHHSNLSGFPRPCSVVLPGGP</sequence>
<gene>
    <name evidence="2" type="ORF">EGK_01203</name>
</gene>
<dbReference type="AlphaFoldDB" id="G7MGE7"/>
<reference evidence="2" key="1">
    <citation type="journal article" date="2011" name="Nat. Biotechnol.">
        <title>Genome sequencing and comparison of two nonhuman primate animal models, the cynomolgus and Chinese rhesus macaques.</title>
        <authorList>
            <person name="Yan G."/>
            <person name="Zhang G."/>
            <person name="Fang X."/>
            <person name="Zhang Y."/>
            <person name="Li C."/>
            <person name="Ling F."/>
            <person name="Cooper D.N."/>
            <person name="Li Q."/>
            <person name="Li Y."/>
            <person name="van Gool A.J."/>
            <person name="Du H."/>
            <person name="Chen J."/>
            <person name="Chen R."/>
            <person name="Zhang P."/>
            <person name="Huang Z."/>
            <person name="Thompson J.R."/>
            <person name="Meng Y."/>
            <person name="Bai Y."/>
            <person name="Wang J."/>
            <person name="Zhuo M."/>
            <person name="Wang T."/>
            <person name="Huang Y."/>
            <person name="Wei L."/>
            <person name="Li J."/>
            <person name="Wang Z."/>
            <person name="Hu H."/>
            <person name="Yang P."/>
            <person name="Le L."/>
            <person name="Stenson P.D."/>
            <person name="Li B."/>
            <person name="Liu X."/>
            <person name="Ball E.V."/>
            <person name="An N."/>
            <person name="Huang Q."/>
            <person name="Zhang Y."/>
            <person name="Fan W."/>
            <person name="Zhang X."/>
            <person name="Li Y."/>
            <person name="Wang W."/>
            <person name="Katze M.G."/>
            <person name="Su B."/>
            <person name="Nielsen R."/>
            <person name="Yang H."/>
            <person name="Wang J."/>
            <person name="Wang X."/>
            <person name="Wang J."/>
        </authorList>
    </citation>
    <scope>NUCLEOTIDE SEQUENCE [LARGE SCALE GENOMIC DNA]</scope>
    <source>
        <strain evidence="2">CR-5</strain>
    </source>
</reference>
<organism evidence="2">
    <name type="scientific">Macaca mulatta</name>
    <name type="common">Rhesus macaque</name>
    <dbReference type="NCBI Taxonomy" id="9544"/>
    <lineage>
        <taxon>Eukaryota</taxon>
        <taxon>Metazoa</taxon>
        <taxon>Chordata</taxon>
        <taxon>Craniata</taxon>
        <taxon>Vertebrata</taxon>
        <taxon>Euteleostomi</taxon>
        <taxon>Mammalia</taxon>
        <taxon>Eutheria</taxon>
        <taxon>Euarchontoglires</taxon>
        <taxon>Primates</taxon>
        <taxon>Haplorrhini</taxon>
        <taxon>Catarrhini</taxon>
        <taxon>Cercopithecidae</taxon>
        <taxon>Cercopithecinae</taxon>
        <taxon>Macaca</taxon>
    </lineage>
</organism>